<keyword evidence="2" id="KW-0012">Acyltransferase</keyword>
<evidence type="ECO:0000256" key="2">
    <source>
        <dbReference type="ARBA" id="ARBA00023315"/>
    </source>
</evidence>
<dbReference type="InterPro" id="IPR051321">
    <property type="entry name" value="PHA/PHB_synthase"/>
</dbReference>
<protein>
    <submittedName>
        <fullName evidence="5">Poly-beta-hydroxybutyrate polymerase (PhaC) N-terminus</fullName>
    </submittedName>
</protein>
<dbReference type="PANTHER" id="PTHR36837:SF5">
    <property type="entry name" value="POLY-3-HYDROXYBUTYRATE SYNTHASE"/>
    <property type="match status" value="1"/>
</dbReference>
<evidence type="ECO:0000259" key="4">
    <source>
        <dbReference type="Pfam" id="PF07167"/>
    </source>
</evidence>
<proteinExistence type="predicted"/>
<name>A0A1I5AME1_9RHOB</name>
<feature type="region of interest" description="Disordered" evidence="3">
    <location>
        <begin position="131"/>
        <end position="193"/>
    </location>
</feature>
<keyword evidence="1" id="KW-0808">Transferase</keyword>
<organism evidence="5 6">
    <name type="scientific">Roseovarius lutimaris</name>
    <dbReference type="NCBI Taxonomy" id="1005928"/>
    <lineage>
        <taxon>Bacteria</taxon>
        <taxon>Pseudomonadati</taxon>
        <taxon>Pseudomonadota</taxon>
        <taxon>Alphaproteobacteria</taxon>
        <taxon>Rhodobacterales</taxon>
        <taxon>Roseobacteraceae</taxon>
        <taxon>Roseovarius</taxon>
    </lineage>
</organism>
<keyword evidence="6" id="KW-1185">Reference proteome</keyword>
<dbReference type="GO" id="GO:0042619">
    <property type="term" value="P:poly-hydroxybutyrate biosynthetic process"/>
    <property type="evidence" value="ECO:0007669"/>
    <property type="project" value="InterPro"/>
</dbReference>
<dbReference type="PANTHER" id="PTHR36837">
    <property type="entry name" value="POLY(3-HYDROXYALKANOATE) POLYMERASE SUBUNIT PHAC"/>
    <property type="match status" value="1"/>
</dbReference>
<dbReference type="InterPro" id="IPR010941">
    <property type="entry name" value="PhaC_N"/>
</dbReference>
<dbReference type="STRING" id="1005928.SAMN04487859_10669"/>
<dbReference type="Pfam" id="PF07167">
    <property type="entry name" value="PhaC_N"/>
    <property type="match status" value="1"/>
</dbReference>
<evidence type="ECO:0000313" key="6">
    <source>
        <dbReference type="Proteomes" id="UP000198599"/>
    </source>
</evidence>
<evidence type="ECO:0000256" key="3">
    <source>
        <dbReference type="SAM" id="MobiDB-lite"/>
    </source>
</evidence>
<reference evidence="6" key="1">
    <citation type="submission" date="2016-10" db="EMBL/GenBank/DDBJ databases">
        <authorList>
            <person name="Varghese N."/>
            <person name="Submissions S."/>
        </authorList>
    </citation>
    <scope>NUCLEOTIDE SEQUENCE [LARGE SCALE GENOMIC DNA]</scope>
    <source>
        <strain evidence="6">DSM 28463</strain>
    </source>
</reference>
<evidence type="ECO:0000256" key="1">
    <source>
        <dbReference type="ARBA" id="ARBA00022679"/>
    </source>
</evidence>
<dbReference type="GO" id="GO:0016746">
    <property type="term" value="F:acyltransferase activity"/>
    <property type="evidence" value="ECO:0007669"/>
    <property type="project" value="UniProtKB-KW"/>
</dbReference>
<feature type="domain" description="Poly-beta-hydroxybutyrate polymerase N-terminal" evidence="4">
    <location>
        <begin position="1"/>
        <end position="44"/>
    </location>
</feature>
<evidence type="ECO:0000313" key="5">
    <source>
        <dbReference type="EMBL" id="SFN63369.1"/>
    </source>
</evidence>
<gene>
    <name evidence="5" type="ORF">SAMN04487859_10669</name>
</gene>
<accession>A0A1I5AME1</accession>
<dbReference type="AlphaFoldDB" id="A0A1I5AME1"/>
<dbReference type="EMBL" id="FOVP01000006">
    <property type="protein sequence ID" value="SFN63369.1"/>
    <property type="molecule type" value="Genomic_DNA"/>
</dbReference>
<dbReference type="InterPro" id="IPR029058">
    <property type="entry name" value="AB_hydrolase_fold"/>
</dbReference>
<dbReference type="SUPFAM" id="SSF53474">
    <property type="entry name" value="alpha/beta-Hydrolases"/>
    <property type="match status" value="1"/>
</dbReference>
<dbReference type="Proteomes" id="UP000198599">
    <property type="component" value="Unassembled WGS sequence"/>
</dbReference>
<sequence>MIELIQYTPLTDTVRAEPILIVPAWIMKYYILNLSHQNSMVRYLVEQGHTVFIMSWKNPDAGARNLTMDDYRHLGVMDALEVIGEILPDRKVQAVGYCLGGTLLSIAAAAIMPVSFLNRAIRAGATGLRTARRATFTSTPKHGSGKRRNGTGHGGSPGQSGWAHSGASVAPPRMGRTGHATIAGAPGTYVFQK</sequence>